<dbReference type="SUPFAM" id="SSF52058">
    <property type="entry name" value="L domain-like"/>
    <property type="match status" value="1"/>
</dbReference>
<protein>
    <recommendedName>
        <fullName evidence="13">NEL domain-containing protein</fullName>
    </recommendedName>
</protein>
<comment type="similarity">
    <text evidence="3 11">Belongs to the LRR-containing bacterial E3 ligase family.</text>
</comment>
<sequence>MFYQPRHAPSTAPMGTRARKPGGWQGAPAEAWPRPMEQAEGLRHSTAPNGTRRRNPNETAACTCASGADRSGQANARPGGRTAMTALNGNAIASAPSPAAGVAATDAAPALLDICGLLTVQAGMQPDEQEASQFEAALLGVARTQIGAELLRNIELCDVPPQRRPVRLFHRNDAAADAASADEPHTANGACIINFRAFPARDDEIAGEQRQDQILDLFLDLAGLLAEYRGRQHELTDFGFGRYSMLTLQEQMGYMTEPWQRALEAYAGDVTIPGNRHDATRTAVKWIEENNAEGPLDLSSMNLLMCPPLAGMGVTQLSLAGNRFRSLPPAHLIPDCEVLDISGNPLLELPTEPYPALRTLLVGGDGLDADAFRAVLGPDVEVIDAGPDTRDALYGFDSQAPQRLQDAIRKFLGEEANEAWIEGQRADPFGASELVKLLDRAWNLPASRANDAVRDNLRNVLRKMQQPGNAGLMMNCLQIARESTAACDDLVLLTLNDLHVAALNADAEAGAYDDRILELMHLGEDMFNQDAVTRYVIKMLPELERRERERLRQNNRPESDAHVDQVEQILDMQNGLRHAVFLPSGEVDMQWASLSLITWSDIEGARAFVEAERNNGGYLAYLADWAPLQSVMKRVAPSLVADARKIEEHFHTYRGPIYKWLDRLLQTEGQLFRRSFPLGLAVFEMPRPFWTANERRIARRLADAGLRRDDFDAVREASRAVASEVKGLIWCATMRRFLSRHKLNLHRAIAQAHEPKWFKTVTANALSSR</sequence>
<reference evidence="14 15" key="1">
    <citation type="submission" date="2017-05" db="EMBL/GenBank/DDBJ databases">
        <title>Complete and WGS of Bordetella genogroups.</title>
        <authorList>
            <person name="Spilker T."/>
            <person name="LiPuma J."/>
        </authorList>
    </citation>
    <scope>NUCLEOTIDE SEQUENCE [LARGE SCALE GENOMIC DNA]</scope>
    <source>
        <strain evidence="14 15">AU17164</strain>
    </source>
</reference>
<proteinExistence type="inferred from homology"/>
<keyword evidence="10 11" id="KW-1035">Host cytoplasm</keyword>
<evidence type="ECO:0000256" key="4">
    <source>
        <dbReference type="ARBA" id="ARBA00022525"/>
    </source>
</evidence>
<dbReference type="GO" id="GO:0030430">
    <property type="term" value="C:host cell cytoplasm"/>
    <property type="evidence" value="ECO:0007669"/>
    <property type="project" value="UniProtKB-SubCell"/>
</dbReference>
<dbReference type="InterPro" id="IPR051071">
    <property type="entry name" value="LRR-bact_E3_ubiq_ligases"/>
</dbReference>
<dbReference type="GO" id="GO:0016567">
    <property type="term" value="P:protein ubiquitination"/>
    <property type="evidence" value="ECO:0007669"/>
    <property type="project" value="InterPro"/>
</dbReference>
<dbReference type="AlphaFoldDB" id="A0A1W6YV63"/>
<organism evidence="14 15">
    <name type="scientific">Bordetella genomosp. 9</name>
    <dbReference type="NCBI Taxonomy" id="1416803"/>
    <lineage>
        <taxon>Bacteria</taxon>
        <taxon>Pseudomonadati</taxon>
        <taxon>Pseudomonadota</taxon>
        <taxon>Betaproteobacteria</taxon>
        <taxon>Burkholderiales</taxon>
        <taxon>Alcaligenaceae</taxon>
        <taxon>Bordetella</taxon>
    </lineage>
</organism>
<evidence type="ECO:0000259" key="13">
    <source>
        <dbReference type="PROSITE" id="PS52053"/>
    </source>
</evidence>
<comment type="subcellular location">
    <subcellularLocation>
        <location evidence="1">Host cytoplasm</location>
    </subcellularLocation>
    <subcellularLocation>
        <location evidence="2">Secreted</location>
    </subcellularLocation>
</comment>
<dbReference type="Gene3D" id="1.20.58.360">
    <property type="entry name" value="Shigella T3SS effector IpaH defines"/>
    <property type="match status" value="1"/>
</dbReference>
<dbReference type="InterPro" id="IPR029487">
    <property type="entry name" value="NEL_dom"/>
</dbReference>
<evidence type="ECO:0000256" key="8">
    <source>
        <dbReference type="ARBA" id="ARBA00022786"/>
    </source>
</evidence>
<keyword evidence="7" id="KW-0677">Repeat</keyword>
<keyword evidence="8 11" id="KW-0833">Ubl conjugation pathway</keyword>
<evidence type="ECO:0000256" key="6">
    <source>
        <dbReference type="ARBA" id="ARBA00022679"/>
    </source>
</evidence>
<dbReference type="PANTHER" id="PTHR47114">
    <property type="match status" value="1"/>
</dbReference>
<evidence type="ECO:0000256" key="2">
    <source>
        <dbReference type="ARBA" id="ARBA00004613"/>
    </source>
</evidence>
<name>A0A1W6YV63_9BORD</name>
<comment type="PTM">
    <text evidence="11">Ubiquitinated in the presence of host E1 ubiquitin-activating enzyme, E2 ubiquitin-conjugating enzyme and ubiquitin.</text>
</comment>
<keyword evidence="4 11" id="KW-0964">Secreted</keyword>
<evidence type="ECO:0000256" key="1">
    <source>
        <dbReference type="ARBA" id="ARBA00004192"/>
    </source>
</evidence>
<feature type="active site" description="Glycyl thioester intermediate" evidence="11">
    <location>
        <position position="487"/>
    </location>
</feature>
<evidence type="ECO:0000256" key="3">
    <source>
        <dbReference type="ARBA" id="ARBA00009868"/>
    </source>
</evidence>
<evidence type="ECO:0000256" key="12">
    <source>
        <dbReference type="SAM" id="MobiDB-lite"/>
    </source>
</evidence>
<keyword evidence="15" id="KW-1185">Reference proteome</keyword>
<accession>A0A1W6YV63</accession>
<evidence type="ECO:0000313" key="15">
    <source>
        <dbReference type="Proteomes" id="UP000194139"/>
    </source>
</evidence>
<dbReference type="Gene3D" id="3.80.10.10">
    <property type="entry name" value="Ribonuclease Inhibitor"/>
    <property type="match status" value="1"/>
</dbReference>
<evidence type="ECO:0000256" key="5">
    <source>
        <dbReference type="ARBA" id="ARBA00022614"/>
    </source>
</evidence>
<evidence type="ECO:0000256" key="7">
    <source>
        <dbReference type="ARBA" id="ARBA00022737"/>
    </source>
</evidence>
<keyword evidence="5" id="KW-0433">Leucine-rich repeat</keyword>
<keyword evidence="6 11" id="KW-0808">Transferase</keyword>
<evidence type="ECO:0000313" key="14">
    <source>
        <dbReference type="EMBL" id="ARP84995.1"/>
    </source>
</evidence>
<dbReference type="Pfam" id="PF14496">
    <property type="entry name" value="NEL"/>
    <property type="match status" value="1"/>
</dbReference>
<dbReference type="GO" id="GO:0005576">
    <property type="term" value="C:extracellular region"/>
    <property type="evidence" value="ECO:0007669"/>
    <property type="project" value="UniProtKB-SubCell"/>
</dbReference>
<dbReference type="Proteomes" id="UP000194139">
    <property type="component" value="Chromosome"/>
</dbReference>
<dbReference type="EMBL" id="CP021109">
    <property type="protein sequence ID" value="ARP84995.1"/>
    <property type="molecule type" value="Genomic_DNA"/>
</dbReference>
<dbReference type="PANTHER" id="PTHR47114:SF2">
    <property type="entry name" value="OLIGODENDROCYTE-MYELIN GLYCOPROTEIN"/>
    <property type="match status" value="1"/>
</dbReference>
<evidence type="ECO:0000256" key="11">
    <source>
        <dbReference type="PROSITE-ProRule" id="PRU01398"/>
    </source>
</evidence>
<evidence type="ECO:0000256" key="9">
    <source>
        <dbReference type="ARBA" id="ARBA00022843"/>
    </source>
</evidence>
<keyword evidence="9 11" id="KW-0832">Ubl conjugation</keyword>
<evidence type="ECO:0000256" key="10">
    <source>
        <dbReference type="ARBA" id="ARBA00023200"/>
    </source>
</evidence>
<feature type="domain" description="NEL" evidence="13">
    <location>
        <begin position="396"/>
        <end position="713"/>
    </location>
</feature>
<dbReference type="InterPro" id="IPR032675">
    <property type="entry name" value="LRR_dom_sf"/>
</dbReference>
<feature type="region of interest" description="Disordered" evidence="12">
    <location>
        <begin position="1"/>
        <end position="80"/>
    </location>
</feature>
<gene>
    <name evidence="14" type="ORF">CAL13_01220</name>
</gene>
<dbReference type="PROSITE" id="PS52053">
    <property type="entry name" value="NEL"/>
    <property type="match status" value="1"/>
</dbReference>
<dbReference type="GO" id="GO:0004842">
    <property type="term" value="F:ubiquitin-protein transferase activity"/>
    <property type="evidence" value="ECO:0007669"/>
    <property type="project" value="UniProtKB-UniRule"/>
</dbReference>